<sequence>TGSSEIQTKVTADADKRDGDEYGFSGKILPRL</sequence>
<dbReference type="AlphaFoldDB" id="A0A392VKI6"/>
<evidence type="ECO:0000256" key="1">
    <source>
        <dbReference type="SAM" id="MobiDB-lite"/>
    </source>
</evidence>
<reference evidence="2 3" key="1">
    <citation type="journal article" date="2018" name="Front. Plant Sci.">
        <title>Red Clover (Trifolium pratense) and Zigzag Clover (T. medium) - A Picture of Genomic Similarities and Differences.</title>
        <authorList>
            <person name="Dluhosova J."/>
            <person name="Istvanek J."/>
            <person name="Nedelnik J."/>
            <person name="Repkova J."/>
        </authorList>
    </citation>
    <scope>NUCLEOTIDE SEQUENCE [LARGE SCALE GENOMIC DNA]</scope>
    <source>
        <strain evidence="3">cv. 10/8</strain>
        <tissue evidence="2">Leaf</tissue>
    </source>
</reference>
<keyword evidence="3" id="KW-1185">Reference proteome</keyword>
<evidence type="ECO:0000313" key="2">
    <source>
        <dbReference type="EMBL" id="MCI87501.1"/>
    </source>
</evidence>
<proteinExistence type="predicted"/>
<organism evidence="2 3">
    <name type="scientific">Trifolium medium</name>
    <dbReference type="NCBI Taxonomy" id="97028"/>
    <lineage>
        <taxon>Eukaryota</taxon>
        <taxon>Viridiplantae</taxon>
        <taxon>Streptophyta</taxon>
        <taxon>Embryophyta</taxon>
        <taxon>Tracheophyta</taxon>
        <taxon>Spermatophyta</taxon>
        <taxon>Magnoliopsida</taxon>
        <taxon>eudicotyledons</taxon>
        <taxon>Gunneridae</taxon>
        <taxon>Pentapetalae</taxon>
        <taxon>rosids</taxon>
        <taxon>fabids</taxon>
        <taxon>Fabales</taxon>
        <taxon>Fabaceae</taxon>
        <taxon>Papilionoideae</taxon>
        <taxon>50 kb inversion clade</taxon>
        <taxon>NPAAA clade</taxon>
        <taxon>Hologalegina</taxon>
        <taxon>IRL clade</taxon>
        <taxon>Trifolieae</taxon>
        <taxon>Trifolium</taxon>
    </lineage>
</organism>
<accession>A0A392VKI6</accession>
<feature type="region of interest" description="Disordered" evidence="1">
    <location>
        <begin position="1"/>
        <end position="32"/>
    </location>
</feature>
<comment type="caution">
    <text evidence="2">The sequence shown here is derived from an EMBL/GenBank/DDBJ whole genome shotgun (WGS) entry which is preliminary data.</text>
</comment>
<protein>
    <submittedName>
        <fullName evidence="2">Uncharacterized protein</fullName>
    </submittedName>
</protein>
<evidence type="ECO:0000313" key="3">
    <source>
        <dbReference type="Proteomes" id="UP000265520"/>
    </source>
</evidence>
<dbReference type="Proteomes" id="UP000265520">
    <property type="component" value="Unassembled WGS sequence"/>
</dbReference>
<dbReference type="EMBL" id="LXQA011167557">
    <property type="protein sequence ID" value="MCI87501.1"/>
    <property type="molecule type" value="Genomic_DNA"/>
</dbReference>
<feature type="non-terminal residue" evidence="2">
    <location>
        <position position="1"/>
    </location>
</feature>
<name>A0A392VKI6_9FABA</name>
<feature type="compositionally biased region" description="Polar residues" evidence="1">
    <location>
        <begin position="1"/>
        <end position="10"/>
    </location>
</feature>